<name>A0ABR6WEY8_9BACT</name>
<accession>A0ABR6WEY8</accession>
<comment type="caution">
    <text evidence="1">The sequence shown here is derived from an EMBL/GenBank/DDBJ whole genome shotgun (WGS) entry which is preliminary data.</text>
</comment>
<keyword evidence="2" id="KW-1185">Reference proteome</keyword>
<evidence type="ECO:0000313" key="2">
    <source>
        <dbReference type="Proteomes" id="UP000700732"/>
    </source>
</evidence>
<gene>
    <name evidence="1" type="ORF">FH603_5639</name>
</gene>
<dbReference type="EMBL" id="VFIA01000080">
    <property type="protein sequence ID" value="MBC3795104.1"/>
    <property type="molecule type" value="Genomic_DNA"/>
</dbReference>
<reference evidence="1 2" key="1">
    <citation type="submission" date="2019-06" db="EMBL/GenBank/DDBJ databases">
        <title>Spirosoma utsteinense sp. nov. isolated from Antarctic ice-free soils.</title>
        <authorList>
            <person name="Tahon G."/>
        </authorList>
    </citation>
    <scope>NUCLEOTIDE SEQUENCE [LARGE SCALE GENOMIC DNA]</scope>
    <source>
        <strain evidence="1 2">LMG 31447</strain>
    </source>
</reference>
<sequence>MKGKYNARPLVGGDRALCYFEMCFIMNVMLFDYKQKAANLSE</sequence>
<protein>
    <submittedName>
        <fullName evidence="1">Uncharacterized protein</fullName>
    </submittedName>
</protein>
<evidence type="ECO:0000313" key="1">
    <source>
        <dbReference type="EMBL" id="MBC3795104.1"/>
    </source>
</evidence>
<proteinExistence type="predicted"/>
<dbReference type="Proteomes" id="UP000700732">
    <property type="component" value="Unassembled WGS sequence"/>
</dbReference>
<organism evidence="1 2">
    <name type="scientific">Spirosoma utsteinense</name>
    <dbReference type="NCBI Taxonomy" id="2585773"/>
    <lineage>
        <taxon>Bacteria</taxon>
        <taxon>Pseudomonadati</taxon>
        <taxon>Bacteroidota</taxon>
        <taxon>Cytophagia</taxon>
        <taxon>Cytophagales</taxon>
        <taxon>Cytophagaceae</taxon>
        <taxon>Spirosoma</taxon>
    </lineage>
</organism>